<dbReference type="Proteomes" id="UP000248326">
    <property type="component" value="Unassembled WGS sequence"/>
</dbReference>
<dbReference type="AlphaFoldDB" id="A0A318S4J4"/>
<evidence type="ECO:0008006" key="3">
    <source>
        <dbReference type="Google" id="ProtNLM"/>
    </source>
</evidence>
<name>A0A318S4J4_9DEIO</name>
<keyword evidence="2" id="KW-1185">Reference proteome</keyword>
<proteinExistence type="predicted"/>
<reference evidence="1 2" key="1">
    <citation type="submission" date="2018-06" db="EMBL/GenBank/DDBJ databases">
        <title>Genomic Encyclopedia of Type Strains, Phase IV (KMG-IV): sequencing the most valuable type-strain genomes for metagenomic binning, comparative biology and taxonomic classification.</title>
        <authorList>
            <person name="Goeker M."/>
        </authorList>
    </citation>
    <scope>NUCLEOTIDE SEQUENCE [LARGE SCALE GENOMIC DNA]</scope>
    <source>
        <strain evidence="1 2">DSM 18048</strain>
    </source>
</reference>
<accession>A0A318S4J4</accession>
<dbReference type="EMBL" id="QJSX01000009">
    <property type="protein sequence ID" value="PYE53356.1"/>
    <property type="molecule type" value="Genomic_DNA"/>
</dbReference>
<evidence type="ECO:0000313" key="2">
    <source>
        <dbReference type="Proteomes" id="UP000248326"/>
    </source>
</evidence>
<sequence>MNKHLARIADFLATLGCRADLTDQNDALLVQYPLEHPGQTLPFFLEVDEVAVDQFALHVEVTFPQPLPPGRDDLNVYALTYANLANREMELARCFVVPDYGDQALPEDDEVDPGSLPSPLEFELTVEANFFLAGLKQTHFKLMSLHLEAFVDDALLASANFADIFETDEDGPEDSSDREE</sequence>
<dbReference type="RefSeq" id="WP_110887147.1">
    <property type="nucleotide sequence ID" value="NZ_QJSX01000009.1"/>
</dbReference>
<comment type="caution">
    <text evidence="1">The sequence shown here is derived from an EMBL/GenBank/DDBJ whole genome shotgun (WGS) entry which is preliminary data.</text>
</comment>
<organism evidence="1 2">
    <name type="scientific">Deinococcus yavapaiensis KR-236</name>
    <dbReference type="NCBI Taxonomy" id="694435"/>
    <lineage>
        <taxon>Bacteria</taxon>
        <taxon>Thermotogati</taxon>
        <taxon>Deinococcota</taxon>
        <taxon>Deinococci</taxon>
        <taxon>Deinococcales</taxon>
        <taxon>Deinococcaceae</taxon>
        <taxon>Deinococcus</taxon>
    </lineage>
</organism>
<protein>
    <recommendedName>
        <fullName evidence="3">Sensory transduction regulator</fullName>
    </recommendedName>
</protein>
<gene>
    <name evidence="1" type="ORF">DES52_109130</name>
</gene>
<evidence type="ECO:0000313" key="1">
    <source>
        <dbReference type="EMBL" id="PYE53356.1"/>
    </source>
</evidence>